<feature type="region of interest" description="Disordered" evidence="5">
    <location>
        <begin position="1"/>
        <end position="22"/>
    </location>
</feature>
<dbReference type="Pfam" id="PF01566">
    <property type="entry name" value="Nramp"/>
    <property type="match status" value="2"/>
</dbReference>
<keyword evidence="4 6" id="KW-0472">Membrane</keyword>
<evidence type="ECO:0000256" key="3">
    <source>
        <dbReference type="ARBA" id="ARBA00022989"/>
    </source>
</evidence>
<dbReference type="GO" id="GO:0030026">
    <property type="term" value="P:intracellular manganese ion homeostasis"/>
    <property type="evidence" value="ECO:0007669"/>
    <property type="project" value="TreeGrafter"/>
</dbReference>
<dbReference type="OrthoDB" id="409173at2759"/>
<feature type="transmembrane region" description="Helical" evidence="6">
    <location>
        <begin position="346"/>
        <end position="371"/>
    </location>
</feature>
<evidence type="ECO:0000256" key="2">
    <source>
        <dbReference type="ARBA" id="ARBA00022692"/>
    </source>
</evidence>
<dbReference type="PRINTS" id="PR00447">
    <property type="entry name" value="NATRESASSCMP"/>
</dbReference>
<dbReference type="GO" id="GO:0015086">
    <property type="term" value="F:cadmium ion transmembrane transporter activity"/>
    <property type="evidence" value="ECO:0007669"/>
    <property type="project" value="TreeGrafter"/>
</dbReference>
<protein>
    <submittedName>
        <fullName evidence="7">Piso0_003596 protein</fullName>
    </submittedName>
</protein>
<feature type="transmembrane region" description="Helical" evidence="6">
    <location>
        <begin position="172"/>
        <end position="192"/>
    </location>
</feature>
<feature type="transmembrane region" description="Helical" evidence="6">
    <location>
        <begin position="534"/>
        <end position="556"/>
    </location>
</feature>
<dbReference type="STRING" id="559304.G8YJI4"/>
<evidence type="ECO:0000256" key="5">
    <source>
        <dbReference type="SAM" id="MobiDB-lite"/>
    </source>
</evidence>
<dbReference type="GO" id="GO:0005886">
    <property type="term" value="C:plasma membrane"/>
    <property type="evidence" value="ECO:0007669"/>
    <property type="project" value="TreeGrafter"/>
</dbReference>
<dbReference type="PANTHER" id="PTHR11706">
    <property type="entry name" value="SOLUTE CARRIER PROTEIN FAMILY 11 MEMBER"/>
    <property type="match status" value="1"/>
</dbReference>
<feature type="transmembrane region" description="Helical" evidence="6">
    <location>
        <begin position="204"/>
        <end position="225"/>
    </location>
</feature>
<reference evidence="7" key="1">
    <citation type="submission" date="2011-10" db="EMBL/GenBank/DDBJ databases">
        <authorList>
            <person name="Genoscope - CEA"/>
        </authorList>
    </citation>
    <scope>NUCLEOTIDE SEQUENCE</scope>
</reference>
<evidence type="ECO:0000256" key="1">
    <source>
        <dbReference type="ARBA" id="ARBA00004141"/>
    </source>
</evidence>
<organism evidence="7 9">
    <name type="scientific">Pichia sorbitophila (strain ATCC MYA-4447 / BCRC 22081 / CBS 7064 / NBRC 10061 / NRRL Y-12695)</name>
    <name type="common">Hybrid yeast</name>
    <dbReference type="NCBI Taxonomy" id="559304"/>
    <lineage>
        <taxon>Eukaryota</taxon>
        <taxon>Fungi</taxon>
        <taxon>Dikarya</taxon>
        <taxon>Ascomycota</taxon>
        <taxon>Saccharomycotina</taxon>
        <taxon>Pichiomycetes</taxon>
        <taxon>Debaryomycetaceae</taxon>
        <taxon>Millerozyma</taxon>
    </lineage>
</organism>
<feature type="transmembrane region" description="Helical" evidence="6">
    <location>
        <begin position="461"/>
        <end position="484"/>
    </location>
</feature>
<dbReference type="NCBIfam" id="NF037982">
    <property type="entry name" value="Nramp_1"/>
    <property type="match status" value="1"/>
</dbReference>
<name>G8YJI4_PICSO</name>
<dbReference type="InterPro" id="IPR001046">
    <property type="entry name" value="NRAMP_fam"/>
</dbReference>
<dbReference type="HOGENOM" id="CLU_020088_4_2_1"/>
<keyword evidence="3 6" id="KW-1133">Transmembrane helix</keyword>
<dbReference type="PANTHER" id="PTHR11706:SF101">
    <property type="entry name" value="MANGANESE TRANSPORTER SMF1"/>
    <property type="match status" value="1"/>
</dbReference>
<dbReference type="NCBIfam" id="TIGR01197">
    <property type="entry name" value="nramp"/>
    <property type="match status" value="1"/>
</dbReference>
<evidence type="ECO:0000256" key="4">
    <source>
        <dbReference type="ARBA" id="ARBA00023136"/>
    </source>
</evidence>
<comment type="subcellular location">
    <subcellularLocation>
        <location evidence="1">Membrane</location>
        <topology evidence="1">Multi-pass membrane protein</topology>
    </subcellularLocation>
</comment>
<feature type="transmembrane region" description="Helical" evidence="6">
    <location>
        <begin position="141"/>
        <end position="166"/>
    </location>
</feature>
<reference evidence="9" key="2">
    <citation type="journal article" date="2012" name="G3 (Bethesda)">
        <title>Pichia sorbitophila, an interspecies yeast hybrid reveals early steps of genome resolution following polyploidization.</title>
        <authorList>
            <person name="Leh Louis V."/>
            <person name="Despons L."/>
            <person name="Friedrich A."/>
            <person name="Martin T."/>
            <person name="Durrens P."/>
            <person name="Casaregola S."/>
            <person name="Neuveglise C."/>
            <person name="Fairhead C."/>
            <person name="Marck C."/>
            <person name="Cruz J.A."/>
            <person name="Straub M.L."/>
            <person name="Kugler V."/>
            <person name="Sacerdot C."/>
            <person name="Uzunov Z."/>
            <person name="Thierry A."/>
            <person name="Weiss S."/>
            <person name="Bleykasten C."/>
            <person name="De Montigny J."/>
            <person name="Jacques N."/>
            <person name="Jung P."/>
            <person name="Lemaire M."/>
            <person name="Mallet S."/>
            <person name="Morel G."/>
            <person name="Richard G.F."/>
            <person name="Sarkar A."/>
            <person name="Savel G."/>
            <person name="Schacherer J."/>
            <person name="Seret M.L."/>
            <person name="Talla E."/>
            <person name="Samson G."/>
            <person name="Jubin C."/>
            <person name="Poulain J."/>
            <person name="Vacherie B."/>
            <person name="Barbe V."/>
            <person name="Pelletier E."/>
            <person name="Sherman D.J."/>
            <person name="Westhof E."/>
            <person name="Weissenbach J."/>
            <person name="Baret P.V."/>
            <person name="Wincker P."/>
            <person name="Gaillardin C."/>
            <person name="Dujon B."/>
            <person name="Souciet J.L."/>
        </authorList>
    </citation>
    <scope>NUCLEOTIDE SEQUENCE [LARGE SCALE GENOMIC DNA]</scope>
    <source>
        <strain evidence="9">ATCC MYA-4447 / BCRC 22081 / CBS 7064 / NBRC 10061 / NRRL Y-12695</strain>
    </source>
</reference>
<accession>G8YJI4</accession>
<evidence type="ECO:0000313" key="9">
    <source>
        <dbReference type="Proteomes" id="UP000005222"/>
    </source>
</evidence>
<proteinExistence type="inferred from homology"/>
<keyword evidence="2 6" id="KW-0812">Transmembrane</keyword>
<evidence type="ECO:0000256" key="6">
    <source>
        <dbReference type="SAM" id="Phobius"/>
    </source>
</evidence>
<dbReference type="GO" id="GO:0034755">
    <property type="term" value="P:iron ion transmembrane transport"/>
    <property type="evidence" value="ECO:0007669"/>
    <property type="project" value="TreeGrafter"/>
</dbReference>
<evidence type="ECO:0000313" key="8">
    <source>
        <dbReference type="EMBL" id="CCE81244.1"/>
    </source>
</evidence>
<dbReference type="EMBL" id="FO082052">
    <property type="protein sequence ID" value="CCE81244.1"/>
    <property type="molecule type" value="Genomic_DNA"/>
</dbReference>
<dbReference type="eggNOG" id="KOG1291">
    <property type="taxonomic scope" value="Eukaryota"/>
</dbReference>
<keyword evidence="9" id="KW-1185">Reference proteome</keyword>
<feature type="transmembrane region" description="Helical" evidence="6">
    <location>
        <begin position="391"/>
        <end position="416"/>
    </location>
</feature>
<evidence type="ECO:0000313" key="7">
    <source>
        <dbReference type="EMBL" id="CCE80479.1"/>
    </source>
</evidence>
<dbReference type="InParanoid" id="G8YJI4"/>
<dbReference type="Proteomes" id="UP000005222">
    <property type="component" value="Chromosome H"/>
</dbReference>
<sequence length="565" mass="62188">MNCFVKSEGADSSGSAIRSSKRSHFPFRKKEEARKDEVIAQPIDGSESRTKVLWRKTIVVLRRYSSFIGPGLMVSVAYMDPGNYATGITAGASNRFSLLTIVLFSNIIAIFLQSLCIKLGSVTGHDLARCCREHLPRWLNIILWILAECAIIATDVAEVVGSAVALNILLKIPLPAGVVITIVDVIFVLMAYRNDTSSTRFVKLFEYVIALLVMAVVVCFAVELAKIPVDFQEQVDILRGFVPSKQMFESSGITIATSIIGSTVMIHSLFLGSGIVQPRLREYDVKNGIVKLDELLDEDDKRAISEDPKTEKSKVVADKEASFFYRAYKPSYQAVMYSMKYSIAELVITLFTFALFVNSAILVIAGSTLYGTPEAVNADLYTIHDLLSRNLAPAIGTTFMLALLFSGQSAGIVCTIAGQIVSEGHINWTLRPWLRRLVTRSISIIPCLAISVSIGRSGMSIALNISQVIISLLLPFLSAPLIYFTCKKSIMRIEIPPSVVAETDDSARITTTEYADHESNQSGGKRYKYMQNNWITTIIVVLIWILVSVMNVYAIVQMAQNGVSG</sequence>
<dbReference type="GO" id="GO:0005384">
    <property type="term" value="F:manganese ion transmembrane transporter activity"/>
    <property type="evidence" value="ECO:0007669"/>
    <property type="project" value="TreeGrafter"/>
</dbReference>
<gene>
    <name evidence="7" type="primary">Piso0_003596</name>
    <name evidence="7" type="ORF">GNLVRS01_PISO0G15802g</name>
    <name evidence="8" type="ORF">GNLVRS01_PISO0H15803g</name>
</gene>
<feature type="transmembrane region" description="Helical" evidence="6">
    <location>
        <begin position="437"/>
        <end position="455"/>
    </location>
</feature>
<dbReference type="HAMAP" id="MF_00221">
    <property type="entry name" value="NRAMP"/>
    <property type="match status" value="1"/>
</dbReference>
<dbReference type="FunCoup" id="G8YJI4">
    <property type="interactions" value="417"/>
</dbReference>
<dbReference type="EMBL" id="FO082053">
    <property type="protein sequence ID" value="CCE80479.1"/>
    <property type="molecule type" value="Genomic_DNA"/>
</dbReference>
<dbReference type="Proteomes" id="UP000005222">
    <property type="component" value="Chromosome G"/>
</dbReference>
<feature type="transmembrane region" description="Helical" evidence="6">
    <location>
        <begin position="98"/>
        <end position="120"/>
    </location>
</feature>
<dbReference type="AlphaFoldDB" id="G8YJI4"/>
<feature type="transmembrane region" description="Helical" evidence="6">
    <location>
        <begin position="59"/>
        <end position="78"/>
    </location>
</feature>
<feature type="transmembrane region" description="Helical" evidence="6">
    <location>
        <begin position="253"/>
        <end position="276"/>
    </location>
</feature>